<evidence type="ECO:0000313" key="6">
    <source>
        <dbReference type="EMBL" id="MDD2179171.1"/>
    </source>
</evidence>
<keyword evidence="7" id="KW-1185">Reference proteome</keyword>
<accession>A0ABT5RZP2</accession>
<organism evidence="6 7">
    <name type="scientific">Acidovorax benzenivorans</name>
    <dbReference type="NCBI Taxonomy" id="2987520"/>
    <lineage>
        <taxon>Bacteria</taxon>
        <taxon>Pseudomonadati</taxon>
        <taxon>Pseudomonadota</taxon>
        <taxon>Betaproteobacteria</taxon>
        <taxon>Burkholderiales</taxon>
        <taxon>Comamonadaceae</taxon>
        <taxon>Acidovorax</taxon>
    </lineage>
</organism>
<protein>
    <submittedName>
        <fullName evidence="6">Isoprenylcysteine carboxylmethyltransferase family protein</fullName>
    </submittedName>
</protein>
<keyword evidence="3 5" id="KW-1133">Transmembrane helix</keyword>
<name>A0ABT5RZP2_9BURK</name>
<keyword evidence="4 5" id="KW-0472">Membrane</keyword>
<dbReference type="PANTHER" id="PTHR43847:SF1">
    <property type="entry name" value="BLL3993 PROTEIN"/>
    <property type="match status" value="1"/>
</dbReference>
<dbReference type="PANTHER" id="PTHR43847">
    <property type="entry name" value="BLL3993 PROTEIN"/>
    <property type="match status" value="1"/>
</dbReference>
<proteinExistence type="predicted"/>
<sequence>MSDNGEQRTLGSVLVALQFGLIVLLTWLGLPSFLSDHAPAGAWVTAVAGAFVGIWAVSTNRPGNFNIRPVPRAGARLIQQGPYRWIRHPMYTAVMACGIAAAWANTTWLAWLALGALVAVLVSKAVLEERWMLMAHPGYAAYRRDTCWFLPWIA</sequence>
<dbReference type="InterPro" id="IPR052527">
    <property type="entry name" value="Metal_cation-efflux_comp"/>
</dbReference>
<evidence type="ECO:0000313" key="7">
    <source>
        <dbReference type="Proteomes" id="UP001148932"/>
    </source>
</evidence>
<dbReference type="InterPro" id="IPR007318">
    <property type="entry name" value="Phopholipid_MeTrfase"/>
</dbReference>
<evidence type="ECO:0000256" key="2">
    <source>
        <dbReference type="ARBA" id="ARBA00022692"/>
    </source>
</evidence>
<dbReference type="Pfam" id="PF04191">
    <property type="entry name" value="PEMT"/>
    <property type="match status" value="1"/>
</dbReference>
<keyword evidence="2 5" id="KW-0812">Transmembrane</keyword>
<dbReference type="Gene3D" id="1.20.120.1630">
    <property type="match status" value="1"/>
</dbReference>
<evidence type="ECO:0000256" key="4">
    <source>
        <dbReference type="ARBA" id="ARBA00023136"/>
    </source>
</evidence>
<comment type="subcellular location">
    <subcellularLocation>
        <location evidence="1">Endomembrane system</location>
        <topology evidence="1">Multi-pass membrane protein</topology>
    </subcellularLocation>
</comment>
<feature type="transmembrane region" description="Helical" evidence="5">
    <location>
        <begin position="40"/>
        <end position="58"/>
    </location>
</feature>
<dbReference type="EMBL" id="JAPCKI010000010">
    <property type="protein sequence ID" value="MDD2179171.1"/>
    <property type="molecule type" value="Genomic_DNA"/>
</dbReference>
<feature type="transmembrane region" description="Helical" evidence="5">
    <location>
        <begin position="12"/>
        <end position="34"/>
    </location>
</feature>
<feature type="transmembrane region" description="Helical" evidence="5">
    <location>
        <begin position="109"/>
        <end position="127"/>
    </location>
</feature>
<reference evidence="6" key="1">
    <citation type="submission" date="2022-10" db="EMBL/GenBank/DDBJ databases">
        <title>Description of microaerobic benzene degrading bacteria.</title>
        <authorList>
            <person name="Bedics A."/>
            <person name="Tancsics A."/>
            <person name="Banerjee S."/>
        </authorList>
    </citation>
    <scope>NUCLEOTIDE SEQUENCE</scope>
    <source>
        <strain evidence="6">D2M1</strain>
    </source>
</reference>
<comment type="caution">
    <text evidence="6">The sequence shown here is derived from an EMBL/GenBank/DDBJ whole genome shotgun (WGS) entry which is preliminary data.</text>
</comment>
<evidence type="ECO:0000256" key="3">
    <source>
        <dbReference type="ARBA" id="ARBA00022989"/>
    </source>
</evidence>
<dbReference type="RefSeq" id="WP_274112283.1">
    <property type="nucleotide sequence ID" value="NZ_JAPCKI010000010.1"/>
</dbReference>
<evidence type="ECO:0000256" key="1">
    <source>
        <dbReference type="ARBA" id="ARBA00004127"/>
    </source>
</evidence>
<evidence type="ECO:0000256" key="5">
    <source>
        <dbReference type="SAM" id="Phobius"/>
    </source>
</evidence>
<gene>
    <name evidence="6" type="ORF">OIN59_17175</name>
</gene>
<feature type="transmembrane region" description="Helical" evidence="5">
    <location>
        <begin position="85"/>
        <end position="103"/>
    </location>
</feature>
<dbReference type="Proteomes" id="UP001148932">
    <property type="component" value="Unassembled WGS sequence"/>
</dbReference>